<name>A0A448I1B1_MYCCI</name>
<dbReference type="EMBL" id="LR134355">
    <property type="protein sequence ID" value="VEG46133.1"/>
    <property type="molecule type" value="Genomic_DNA"/>
</dbReference>
<accession>A0A448I1B1</accession>
<dbReference type="Proteomes" id="UP000282551">
    <property type="component" value="Chromosome"/>
</dbReference>
<organism evidence="1 2">
    <name type="scientific">Mycolicibacterium chitae</name>
    <name type="common">Mycobacterium chitae</name>
    <dbReference type="NCBI Taxonomy" id="1792"/>
    <lineage>
        <taxon>Bacteria</taxon>
        <taxon>Bacillati</taxon>
        <taxon>Actinomycetota</taxon>
        <taxon>Actinomycetes</taxon>
        <taxon>Mycobacteriales</taxon>
        <taxon>Mycobacteriaceae</taxon>
        <taxon>Mycolicibacterium</taxon>
    </lineage>
</organism>
<evidence type="ECO:0000313" key="1">
    <source>
        <dbReference type="EMBL" id="VEG46133.1"/>
    </source>
</evidence>
<protein>
    <submittedName>
        <fullName evidence="1">Uncharacterized protein</fullName>
    </submittedName>
</protein>
<gene>
    <name evidence="1" type="ORF">NCTC10485_00943</name>
</gene>
<proteinExistence type="predicted"/>
<reference evidence="1 2" key="1">
    <citation type="submission" date="2018-12" db="EMBL/GenBank/DDBJ databases">
        <authorList>
            <consortium name="Pathogen Informatics"/>
        </authorList>
    </citation>
    <scope>NUCLEOTIDE SEQUENCE [LARGE SCALE GENOMIC DNA]</scope>
    <source>
        <strain evidence="1 2">NCTC10485</strain>
    </source>
</reference>
<evidence type="ECO:0000313" key="2">
    <source>
        <dbReference type="Proteomes" id="UP000282551"/>
    </source>
</evidence>
<dbReference type="AlphaFoldDB" id="A0A448I1B1"/>
<sequence>MSTLAPGPAQLCLNLTDIDTDKLSDLREGQTTTTHLPDQRLQTTKVTGPALYGISTDVLRRLVKTLALP</sequence>
<keyword evidence="2" id="KW-1185">Reference proteome</keyword>